<reference evidence="9 10" key="1">
    <citation type="journal article" date="2013" name="ISME J.">
        <title>A metabolic model for members of the genus Tetrasphaera involved in enhanced biological phosphorus removal.</title>
        <authorList>
            <person name="Kristiansen R."/>
            <person name="Nguyen H.T.T."/>
            <person name="Saunders A.M."/>
            <person name="Nielsen J.L."/>
            <person name="Wimmer R."/>
            <person name="Le V.Q."/>
            <person name="McIlroy S.J."/>
            <person name="Petrovski S."/>
            <person name="Seviour R.J."/>
            <person name="Calteau A."/>
            <person name="Nielsen K.L."/>
            <person name="Nielsen P.H."/>
        </authorList>
    </citation>
    <scope>NUCLEOTIDE SEQUENCE [LARGE SCALE GENOMIC DNA]</scope>
    <source>
        <strain evidence="9 10">Lp2</strain>
    </source>
</reference>
<dbReference type="Gene3D" id="3.40.50.150">
    <property type="entry name" value="Vaccinia Virus protein VP39"/>
    <property type="match status" value="1"/>
</dbReference>
<dbReference type="AlphaFoldDB" id="N0DY75"/>
<dbReference type="InterPro" id="IPR046820">
    <property type="entry name" value="MmeI_TRD"/>
</dbReference>
<evidence type="ECO:0000313" key="10">
    <source>
        <dbReference type="Proteomes" id="UP000013167"/>
    </source>
</evidence>
<keyword evidence="10" id="KW-1185">Reference proteome</keyword>
<dbReference type="GO" id="GO:0032259">
    <property type="term" value="P:methylation"/>
    <property type="evidence" value="ECO:0007669"/>
    <property type="project" value="UniProtKB-KW"/>
</dbReference>
<dbReference type="HOGENOM" id="CLU_005831_3_0_11"/>
<gene>
    <name evidence="9" type="ORF">BN10_140080</name>
</gene>
<organism evidence="9 10">
    <name type="scientific">Phycicoccus elongatus Lp2</name>
    <dbReference type="NCBI Taxonomy" id="1193181"/>
    <lineage>
        <taxon>Bacteria</taxon>
        <taxon>Bacillati</taxon>
        <taxon>Actinomycetota</taxon>
        <taxon>Actinomycetes</taxon>
        <taxon>Micrococcales</taxon>
        <taxon>Intrasporangiaceae</taxon>
        <taxon>Phycicoccus</taxon>
    </lineage>
</organism>
<feature type="domain" description="MmeI-like DNA-methyltransferase" evidence="8">
    <location>
        <begin position="348"/>
        <end position="610"/>
    </location>
</feature>
<evidence type="ECO:0000256" key="1">
    <source>
        <dbReference type="ARBA" id="ARBA00011900"/>
    </source>
</evidence>
<evidence type="ECO:0000259" key="7">
    <source>
        <dbReference type="Pfam" id="PF20467"/>
    </source>
</evidence>
<dbReference type="InterPro" id="IPR029063">
    <property type="entry name" value="SAM-dependent_MTases_sf"/>
</dbReference>
<dbReference type="GO" id="GO:0009007">
    <property type="term" value="F:site-specific DNA-methyltransferase (adenine-specific) activity"/>
    <property type="evidence" value="ECO:0007669"/>
    <property type="project" value="UniProtKB-EC"/>
</dbReference>
<dbReference type="EC" id="2.1.1.72" evidence="1"/>
<keyword evidence="2" id="KW-0489">Methyltransferase</keyword>
<dbReference type="Pfam" id="PF20467">
    <property type="entry name" value="MmeI_C"/>
    <property type="match status" value="1"/>
</dbReference>
<dbReference type="OrthoDB" id="4280289at2"/>
<feature type="domain" description="MmeI-like target recognition" evidence="6">
    <location>
        <begin position="634"/>
        <end position="840"/>
    </location>
</feature>
<evidence type="ECO:0000259" key="6">
    <source>
        <dbReference type="Pfam" id="PF20466"/>
    </source>
</evidence>
<feature type="domain" description="MmeI-like helicase spacer" evidence="5">
    <location>
        <begin position="189"/>
        <end position="264"/>
    </location>
</feature>
<accession>N0DY75</accession>
<evidence type="ECO:0000256" key="3">
    <source>
        <dbReference type="ARBA" id="ARBA00022679"/>
    </source>
</evidence>
<evidence type="ECO:0000256" key="4">
    <source>
        <dbReference type="ARBA" id="ARBA00047942"/>
    </source>
</evidence>
<dbReference type="InterPro" id="IPR050953">
    <property type="entry name" value="N4_N6_ade-DNA_methylase"/>
</dbReference>
<dbReference type="Proteomes" id="UP000013167">
    <property type="component" value="Unassembled WGS sequence"/>
</dbReference>
<keyword evidence="3" id="KW-0808">Transferase</keyword>
<dbReference type="Pfam" id="PF20473">
    <property type="entry name" value="MmeI_Mtase"/>
    <property type="match status" value="1"/>
</dbReference>
<dbReference type="Pfam" id="PF20466">
    <property type="entry name" value="MmeI_TRD"/>
    <property type="match status" value="1"/>
</dbReference>
<dbReference type="PANTHER" id="PTHR33841">
    <property type="entry name" value="DNA METHYLTRANSFERASE YEEA-RELATED"/>
    <property type="match status" value="1"/>
</dbReference>
<evidence type="ECO:0000313" key="9">
    <source>
        <dbReference type="EMBL" id="CCH69268.1"/>
    </source>
</evidence>
<proteinExistence type="predicted"/>
<dbReference type="EMBL" id="CAIZ01000046">
    <property type="protein sequence ID" value="CCH69268.1"/>
    <property type="molecule type" value="Genomic_DNA"/>
</dbReference>
<feature type="domain" description="MmeI-like C-terminal" evidence="7">
    <location>
        <begin position="844"/>
        <end position="919"/>
    </location>
</feature>
<evidence type="ECO:0000259" key="8">
    <source>
        <dbReference type="Pfam" id="PF20473"/>
    </source>
</evidence>
<sequence>MIQDLLPKVDRGDFQEVFIEDLNWLAPDVKQSVTATGDDGRKVSARNIASYKGLRVWLCDERPGSVLEAELDRLIAKTSTDRLVIFDDDKEQVWRWPVRRAKDGSVTSRLTSHRHKKGDADPKFAARLDIIRMPFDVVLDANAVLGKVREAFDTEAQNESKRASKLMATMYAAVEKAYPTKVDPKVRDHEISVTLARILFLMFGDDTEMWETDAFRNVIQHEVLPDGSNLARVLNDLFAFLDTAHPQQIPTGFGGFKYVNGGIFEEPIELPPLGKDFRTAILDACAVDWSGISPAIFGSMFQSVRDAETRRALGEHYTSEENILKTLNPLFLDELREEFTAALARDTTQKKVNSLNKLWERLGDTRFMDPACGCGNFIIVAYRELRAIELQVMEALHSLNQVAGQETLGGDLVRQIRVTLDHFYGIEIDEWPARIAETAMFMIDRQCDLKLRESFGYAPERLPIQREATVAVSNALRVNWADILPPSPGVVVAGNPPFLGKTERTAEQTEDMKWAWGADYSGEADFVTSWFAKAVDYFNDVDGRWAFVSTNSVTQGVVVAPVFGQIASRGWHIRFAHRTFEWTSDATGTAAVHCVIFGMDRRAAGPRRLFNYASVKSQPIEFQPSIINAYLVDAAEIVVRDRRTALAPEMTTNIRFGSMPADGGGLLVNATEAAHVRSVDPIARRYLRRFVGAKELLNNAERWCIWLPDEQPESIAKSPFLSHRIEMVRDFRTVKAKDAGVRAASGTPHRFNRVQQPPGPYLCIPRHVPESYTHFPAAHFGPDVISGDANFVLDDPTGIFFAIVSSGMFMVWQKMVGGRIKNDPRFASTVTWNTFPLPPLTPPARQAIVRAGMSVREARASTPDLTLAQLYEPGSMTSRLQASHEHLDEIVESLFGLNPRSSTEIERQTALFSRYVEMVTGPLSLAVTQGRSRARAK</sequence>
<comment type="caution">
    <text evidence="9">The sequence shown here is derived from an EMBL/GenBank/DDBJ whole genome shotgun (WGS) entry which is preliminary data.</text>
</comment>
<evidence type="ECO:0000259" key="5">
    <source>
        <dbReference type="Pfam" id="PF20465"/>
    </source>
</evidence>
<dbReference type="InterPro" id="IPR046818">
    <property type="entry name" value="MmeI_C"/>
</dbReference>
<evidence type="ECO:0000256" key="2">
    <source>
        <dbReference type="ARBA" id="ARBA00022603"/>
    </source>
</evidence>
<comment type="catalytic activity">
    <reaction evidence="4">
        <text>a 2'-deoxyadenosine in DNA + S-adenosyl-L-methionine = an N(6)-methyl-2'-deoxyadenosine in DNA + S-adenosyl-L-homocysteine + H(+)</text>
        <dbReference type="Rhea" id="RHEA:15197"/>
        <dbReference type="Rhea" id="RHEA-COMP:12418"/>
        <dbReference type="Rhea" id="RHEA-COMP:12419"/>
        <dbReference type="ChEBI" id="CHEBI:15378"/>
        <dbReference type="ChEBI" id="CHEBI:57856"/>
        <dbReference type="ChEBI" id="CHEBI:59789"/>
        <dbReference type="ChEBI" id="CHEBI:90615"/>
        <dbReference type="ChEBI" id="CHEBI:90616"/>
        <dbReference type="EC" id="2.1.1.72"/>
    </reaction>
</comment>
<dbReference type="STRING" id="1193181.BN10_140080"/>
<dbReference type="Pfam" id="PF20465">
    <property type="entry name" value="MmeI_hel"/>
    <property type="match status" value="1"/>
</dbReference>
<dbReference type="eggNOG" id="COG1002">
    <property type="taxonomic scope" value="Bacteria"/>
</dbReference>
<dbReference type="InterPro" id="IPR046816">
    <property type="entry name" value="MmeI_Mtase"/>
</dbReference>
<dbReference type="SUPFAM" id="SSF53335">
    <property type="entry name" value="S-adenosyl-L-methionine-dependent methyltransferases"/>
    <property type="match status" value="1"/>
</dbReference>
<dbReference type="InterPro" id="IPR046819">
    <property type="entry name" value="MmeI_hel"/>
</dbReference>
<dbReference type="PANTHER" id="PTHR33841:SF1">
    <property type="entry name" value="DNA METHYLTRANSFERASE A"/>
    <property type="match status" value="1"/>
</dbReference>
<protein>
    <recommendedName>
        <fullName evidence="1">site-specific DNA-methyltransferase (adenine-specific)</fullName>
        <ecNumber evidence="1">2.1.1.72</ecNumber>
    </recommendedName>
</protein>
<name>N0DY75_9MICO</name>